<comment type="caution">
    <text evidence="4">The sequence shown here is derived from an EMBL/GenBank/DDBJ whole genome shotgun (WGS) entry which is preliminary data.</text>
</comment>
<feature type="region of interest" description="Disordered" evidence="1">
    <location>
        <begin position="192"/>
        <end position="250"/>
    </location>
</feature>
<gene>
    <name evidence="4" type="ORF">Tco_0727514</name>
</gene>
<evidence type="ECO:0000313" key="5">
    <source>
        <dbReference type="Proteomes" id="UP001151760"/>
    </source>
</evidence>
<keyword evidence="5" id="KW-1185">Reference proteome</keyword>
<proteinExistence type="predicted"/>
<dbReference type="Proteomes" id="UP001151760">
    <property type="component" value="Unassembled WGS sequence"/>
</dbReference>
<accession>A0ABQ4YLL6</accession>
<dbReference type="PANTHER" id="PTHR11439:SF495">
    <property type="entry name" value="REVERSE TRANSCRIPTASE, RNA-DEPENDENT DNA POLYMERASE-RELATED"/>
    <property type="match status" value="1"/>
</dbReference>
<dbReference type="InterPro" id="IPR013103">
    <property type="entry name" value="RVT_2"/>
</dbReference>
<dbReference type="CDD" id="cd09272">
    <property type="entry name" value="RNase_HI_RT_Ty1"/>
    <property type="match status" value="1"/>
</dbReference>
<dbReference type="EMBL" id="BQNB010010462">
    <property type="protein sequence ID" value="GJS77633.1"/>
    <property type="molecule type" value="Genomic_DNA"/>
</dbReference>
<evidence type="ECO:0000256" key="1">
    <source>
        <dbReference type="SAM" id="MobiDB-lite"/>
    </source>
</evidence>
<feature type="compositionally biased region" description="Polar residues" evidence="1">
    <location>
        <begin position="218"/>
        <end position="230"/>
    </location>
</feature>
<organism evidence="4 5">
    <name type="scientific">Tanacetum coccineum</name>
    <dbReference type="NCBI Taxonomy" id="301880"/>
    <lineage>
        <taxon>Eukaryota</taxon>
        <taxon>Viridiplantae</taxon>
        <taxon>Streptophyta</taxon>
        <taxon>Embryophyta</taxon>
        <taxon>Tracheophyta</taxon>
        <taxon>Spermatophyta</taxon>
        <taxon>Magnoliopsida</taxon>
        <taxon>eudicotyledons</taxon>
        <taxon>Gunneridae</taxon>
        <taxon>Pentapetalae</taxon>
        <taxon>asterids</taxon>
        <taxon>campanulids</taxon>
        <taxon>Asterales</taxon>
        <taxon>Asteraceae</taxon>
        <taxon>Asteroideae</taxon>
        <taxon>Anthemideae</taxon>
        <taxon>Anthemidinae</taxon>
        <taxon>Tanacetum</taxon>
    </lineage>
</organism>
<dbReference type="PANTHER" id="PTHR11439">
    <property type="entry name" value="GAG-POL-RELATED RETROTRANSPOSON"/>
    <property type="match status" value="1"/>
</dbReference>
<feature type="domain" description="Retroviral polymerase SH3-like" evidence="3">
    <location>
        <begin position="70"/>
        <end position="125"/>
    </location>
</feature>
<feature type="compositionally biased region" description="Low complexity" evidence="1">
    <location>
        <begin position="202"/>
        <end position="217"/>
    </location>
</feature>
<evidence type="ECO:0000259" key="2">
    <source>
        <dbReference type="Pfam" id="PF07727"/>
    </source>
</evidence>
<name>A0ABQ4YLL6_9ASTR</name>
<dbReference type="Pfam" id="PF25597">
    <property type="entry name" value="SH3_retrovirus"/>
    <property type="match status" value="1"/>
</dbReference>
<dbReference type="SUPFAM" id="SSF56672">
    <property type="entry name" value="DNA/RNA polymerases"/>
    <property type="match status" value="1"/>
</dbReference>
<dbReference type="InterPro" id="IPR043502">
    <property type="entry name" value="DNA/RNA_pol_sf"/>
</dbReference>
<feature type="domain" description="Reverse transcriptase Ty1/copia-type" evidence="2">
    <location>
        <begin position="300"/>
        <end position="460"/>
    </location>
</feature>
<feature type="compositionally biased region" description="Low complexity" evidence="1">
    <location>
        <begin position="239"/>
        <end position="249"/>
    </location>
</feature>
<evidence type="ECO:0000313" key="4">
    <source>
        <dbReference type="EMBL" id="GJS77633.1"/>
    </source>
</evidence>
<protein>
    <submittedName>
        <fullName evidence="4">Ribonuclease H-like domain-containing protein</fullName>
    </submittedName>
</protein>
<dbReference type="InterPro" id="IPR057670">
    <property type="entry name" value="SH3_retrovirus"/>
</dbReference>
<dbReference type="Pfam" id="PF07727">
    <property type="entry name" value="RVT_2"/>
    <property type="match status" value="1"/>
</dbReference>
<reference evidence="4" key="1">
    <citation type="journal article" date="2022" name="Int. J. Mol. Sci.">
        <title>Draft Genome of Tanacetum Coccineum: Genomic Comparison of Closely Related Tanacetum-Family Plants.</title>
        <authorList>
            <person name="Yamashiro T."/>
            <person name="Shiraishi A."/>
            <person name="Nakayama K."/>
            <person name="Satake H."/>
        </authorList>
    </citation>
    <scope>NUCLEOTIDE SEQUENCE</scope>
</reference>
<reference evidence="4" key="2">
    <citation type="submission" date="2022-01" db="EMBL/GenBank/DDBJ databases">
        <authorList>
            <person name="Yamashiro T."/>
            <person name="Shiraishi A."/>
            <person name="Satake H."/>
            <person name="Nakayama K."/>
        </authorList>
    </citation>
    <scope>NUCLEOTIDE SEQUENCE</scope>
</reference>
<evidence type="ECO:0000259" key="3">
    <source>
        <dbReference type="Pfam" id="PF25597"/>
    </source>
</evidence>
<sequence length="715" mass="81077">MEQRNRTLVEAARTMLIFSRAPLFLWAKAITTACYTQNRFIIHRRFNKTSDELINGRQPDISFLHVFGAICYPKNNREDIGKFGAKGDIGFFIGYSATSCSYRVYHRRTKKITKTMNVTFDELSAIVFEQRSSKPGLQGMTSRQISSGFDLTYALSTVKTQQPTKRKLDLLFEAMYDDYTGGQPSAAIRTTPAAQAPQVLQTPTTSTITSDTAPTPTNLSSQDTNISNTSKDVDELEPQQQHVQQQDNQASLQPKIVADNVPNTMLDGNTFVNPFAPPSTSDAETSSSQYVDPSNMHMLDVWVLVPAPDNIKPLTLKWLFKNKHDKENTIIRNKTRLVVRGYHQEEGIDFKESFASVARMEAIRIFLAYAAHKSFIVFQMDVKTAFLHGTLKEDVYVCQPEGFIDADHPSHVYKLEKTLYGLKQAPRAWYDELSMFLLDNHFFKGTIDPTLFIRHVDDILVPLQNVNDGEMTFFLGLQVNQSPCGIFINQSNYVLEILKKYGMKSYDPVGTSMEIKDKLDLYQNGTLVDATKYHSMIGALMYLTLSTPDIVHATYVDYAGCKDTFKSTSGGAQFLSEKLVSWSSKKQDCTTLSTAETKYVSLSACCAQVIWMRTQLTDYGYHFNKILIYCDSKSAIAISCNPVQHSRTKHIAVRYHFIKEHVEKGTIELYFVKTDYQLADLFTKALPVDRFNYLVRRLGMRSLSPKELERLAKSQ</sequence>